<feature type="non-terminal residue" evidence="2">
    <location>
        <position position="81"/>
    </location>
</feature>
<evidence type="ECO:0000256" key="1">
    <source>
        <dbReference type="SAM" id="MobiDB-lite"/>
    </source>
</evidence>
<evidence type="ECO:0000313" key="3">
    <source>
        <dbReference type="Proteomes" id="UP000700334"/>
    </source>
</evidence>
<proteinExistence type="predicted"/>
<dbReference type="AlphaFoldDB" id="A0A8J6DSA1"/>
<reference evidence="2" key="1">
    <citation type="journal article" date="2021" name="Evol. Appl.">
        <title>The genome of the Pyrenean desman and the effects of bottlenecks and inbreeding on the genomic landscape of an endangered species.</title>
        <authorList>
            <person name="Escoda L."/>
            <person name="Castresana J."/>
        </authorList>
    </citation>
    <scope>NUCLEOTIDE SEQUENCE</scope>
    <source>
        <strain evidence="2">IBE-C5619</strain>
    </source>
</reference>
<sequence length="81" mass="9412">TYREECKKKHLDPSINFVLLSKKCSERQKTGCAKKNSKFDDMESEIAVYYANDKSKAVKKGFSRPADSKKNEIEDEMEEKE</sequence>
<accession>A0A8J6DSA1</accession>
<comment type="caution">
    <text evidence="2">The sequence shown here is derived from an EMBL/GenBank/DDBJ whole genome shotgun (WGS) entry which is preliminary data.</text>
</comment>
<feature type="region of interest" description="Disordered" evidence="1">
    <location>
        <begin position="60"/>
        <end position="81"/>
    </location>
</feature>
<protein>
    <submittedName>
        <fullName evidence="2">Uncharacterized protein</fullName>
    </submittedName>
</protein>
<organism evidence="2 3">
    <name type="scientific">Galemys pyrenaicus</name>
    <name type="common">Iberian desman</name>
    <name type="synonym">Pyrenean desman</name>
    <dbReference type="NCBI Taxonomy" id="202257"/>
    <lineage>
        <taxon>Eukaryota</taxon>
        <taxon>Metazoa</taxon>
        <taxon>Chordata</taxon>
        <taxon>Craniata</taxon>
        <taxon>Vertebrata</taxon>
        <taxon>Euteleostomi</taxon>
        <taxon>Mammalia</taxon>
        <taxon>Eutheria</taxon>
        <taxon>Laurasiatheria</taxon>
        <taxon>Eulipotyphla</taxon>
        <taxon>Talpidae</taxon>
        <taxon>Galemys</taxon>
    </lineage>
</organism>
<dbReference type="Proteomes" id="UP000700334">
    <property type="component" value="Unassembled WGS sequence"/>
</dbReference>
<evidence type="ECO:0000313" key="2">
    <source>
        <dbReference type="EMBL" id="KAG8516473.1"/>
    </source>
</evidence>
<name>A0A8J6DSA1_GALPY</name>
<keyword evidence="3" id="KW-1185">Reference proteome</keyword>
<dbReference type="EMBL" id="JAGFMF010011679">
    <property type="protein sequence ID" value="KAG8516473.1"/>
    <property type="molecule type" value="Genomic_DNA"/>
</dbReference>
<gene>
    <name evidence="2" type="ORF">J0S82_011889</name>
</gene>
<feature type="non-terminal residue" evidence="2">
    <location>
        <position position="1"/>
    </location>
</feature>